<dbReference type="EMBL" id="CAJPWZ010003097">
    <property type="protein sequence ID" value="CAG2251750.1"/>
    <property type="molecule type" value="Genomic_DNA"/>
</dbReference>
<dbReference type="Gene3D" id="3.60.10.10">
    <property type="entry name" value="Endonuclease/exonuclease/phosphatase"/>
    <property type="match status" value="1"/>
</dbReference>
<keyword evidence="2" id="KW-1185">Reference proteome</keyword>
<dbReference type="OrthoDB" id="10030815at2759"/>
<gene>
    <name evidence="1" type="ORF">MEDL_63384</name>
</gene>
<evidence type="ECO:0000313" key="2">
    <source>
        <dbReference type="Proteomes" id="UP000683360"/>
    </source>
</evidence>
<comment type="caution">
    <text evidence="1">The sequence shown here is derived from an EMBL/GenBank/DDBJ whole genome shotgun (WGS) entry which is preliminary data.</text>
</comment>
<protein>
    <recommendedName>
        <fullName evidence="3">Endonuclease-reverse transcriptase</fullName>
    </recommendedName>
</protein>
<dbReference type="AlphaFoldDB" id="A0A8S3VA57"/>
<name>A0A8S3VA57_MYTED</name>
<dbReference type="SUPFAM" id="SSF56219">
    <property type="entry name" value="DNase I-like"/>
    <property type="match status" value="1"/>
</dbReference>
<evidence type="ECO:0008006" key="3">
    <source>
        <dbReference type="Google" id="ProtNLM"/>
    </source>
</evidence>
<sequence>MTRRPMELFSTKLTTRIGTWNVRTLYQSGKCAQVTKEMDRYKIEILGLSEVRWNTSGMTNLNTGHTIIYSGNTKQNDHTKREVNKDETFSPKKLVVKRRKFNVGKLKIPNIREVFQISLQNRFSAISDLVIEENDINNTWEQTNNVILETCEETLGYMQYKHKNWMSDNTWVKVEERRIAKEKVLNATTRQQKRQTQDLYIEKDKEVKKNCKKDKRNYVEQLAQEAEITCSKGDMKYLYNTTKQLSGRRSNSNATVKEKNGNVITKIEEQLKRWKYHFEEVLNRPPPTDPPNIEGRQVLNIKTGDITKTEVNTSIK</sequence>
<accession>A0A8S3VA57</accession>
<reference evidence="1" key="1">
    <citation type="submission" date="2021-03" db="EMBL/GenBank/DDBJ databases">
        <authorList>
            <person name="Bekaert M."/>
        </authorList>
    </citation>
    <scope>NUCLEOTIDE SEQUENCE</scope>
</reference>
<proteinExistence type="predicted"/>
<evidence type="ECO:0000313" key="1">
    <source>
        <dbReference type="EMBL" id="CAG2251750.1"/>
    </source>
</evidence>
<organism evidence="1 2">
    <name type="scientific">Mytilus edulis</name>
    <name type="common">Blue mussel</name>
    <dbReference type="NCBI Taxonomy" id="6550"/>
    <lineage>
        <taxon>Eukaryota</taxon>
        <taxon>Metazoa</taxon>
        <taxon>Spiralia</taxon>
        <taxon>Lophotrochozoa</taxon>
        <taxon>Mollusca</taxon>
        <taxon>Bivalvia</taxon>
        <taxon>Autobranchia</taxon>
        <taxon>Pteriomorphia</taxon>
        <taxon>Mytilida</taxon>
        <taxon>Mytiloidea</taxon>
        <taxon>Mytilidae</taxon>
        <taxon>Mytilinae</taxon>
        <taxon>Mytilus</taxon>
    </lineage>
</organism>
<dbReference type="InterPro" id="IPR036691">
    <property type="entry name" value="Endo/exonu/phosph_ase_sf"/>
</dbReference>
<dbReference type="Proteomes" id="UP000683360">
    <property type="component" value="Unassembled WGS sequence"/>
</dbReference>